<evidence type="ECO:0000256" key="3">
    <source>
        <dbReference type="ARBA" id="ARBA00022884"/>
    </source>
</evidence>
<organism evidence="9 10">
    <name type="scientific">Blastocystis sp. subtype 1 (strain ATCC 50177 / NandII)</name>
    <dbReference type="NCBI Taxonomy" id="478820"/>
    <lineage>
        <taxon>Eukaryota</taxon>
        <taxon>Sar</taxon>
        <taxon>Stramenopiles</taxon>
        <taxon>Bigyra</taxon>
        <taxon>Opalozoa</taxon>
        <taxon>Opalinata</taxon>
        <taxon>Blastocystidae</taxon>
        <taxon>Blastocystis</taxon>
    </lineage>
</organism>
<evidence type="ECO:0000256" key="6">
    <source>
        <dbReference type="RuleBase" id="RU003934"/>
    </source>
</evidence>
<dbReference type="STRING" id="478820.A0A196S879"/>
<evidence type="ECO:0000256" key="1">
    <source>
        <dbReference type="ARBA" id="ARBA00006700"/>
    </source>
</evidence>
<dbReference type="AlphaFoldDB" id="A0A196S879"/>
<evidence type="ECO:0000313" key="10">
    <source>
        <dbReference type="Proteomes" id="UP000078348"/>
    </source>
</evidence>
<dbReference type="GO" id="GO:0005840">
    <property type="term" value="C:ribosome"/>
    <property type="evidence" value="ECO:0007669"/>
    <property type="project" value="UniProtKB-KW"/>
</dbReference>
<evidence type="ECO:0000256" key="4">
    <source>
        <dbReference type="ARBA" id="ARBA00022980"/>
    </source>
</evidence>
<dbReference type="OrthoDB" id="1267328at2759"/>
<proteinExistence type="inferred from homology"/>
<keyword evidence="2" id="KW-0699">rRNA-binding</keyword>
<name>A0A196S879_BLAHN</name>
<dbReference type="Gene3D" id="3.30.70.330">
    <property type="match status" value="1"/>
</dbReference>
<dbReference type="GO" id="GO:0003735">
    <property type="term" value="F:structural constituent of ribosome"/>
    <property type="evidence" value="ECO:0007669"/>
    <property type="project" value="InterPro"/>
</dbReference>
<dbReference type="FunFam" id="3.30.70.330:FF:000532">
    <property type="entry name" value="50S ribosomal protein L23"/>
    <property type="match status" value="1"/>
</dbReference>
<dbReference type="Proteomes" id="UP000078348">
    <property type="component" value="Unassembled WGS sequence"/>
</dbReference>
<dbReference type="InterPro" id="IPR012678">
    <property type="entry name" value="Ribosomal_uL23/eL15/eS24_sf"/>
</dbReference>
<dbReference type="HAMAP" id="MF_01369_A">
    <property type="entry name" value="Ribosomal_uL23_A"/>
    <property type="match status" value="1"/>
</dbReference>
<evidence type="ECO:0000256" key="7">
    <source>
        <dbReference type="SAM" id="MobiDB-lite"/>
    </source>
</evidence>
<feature type="compositionally biased region" description="Low complexity" evidence="7">
    <location>
        <begin position="1"/>
        <end position="12"/>
    </location>
</feature>
<keyword evidence="5 6" id="KW-0687">Ribonucleoprotein</keyword>
<protein>
    <submittedName>
        <fullName evidence="9">Ribosomal protein 23a 60S large ribosomal subunit</fullName>
    </submittedName>
</protein>
<evidence type="ECO:0000313" key="9">
    <source>
        <dbReference type="EMBL" id="OAO13238.1"/>
    </source>
</evidence>
<keyword evidence="10" id="KW-1185">Reference proteome</keyword>
<dbReference type="PROSITE" id="PS00050">
    <property type="entry name" value="RIBOSOMAL_L23"/>
    <property type="match status" value="1"/>
</dbReference>
<dbReference type="InterPro" id="IPR001014">
    <property type="entry name" value="Ribosomal_uL23_CS"/>
</dbReference>
<dbReference type="SUPFAM" id="SSF54189">
    <property type="entry name" value="Ribosomal proteins S24e, L23 and L15e"/>
    <property type="match status" value="1"/>
</dbReference>
<dbReference type="GO" id="GO:0006412">
    <property type="term" value="P:translation"/>
    <property type="evidence" value="ECO:0007669"/>
    <property type="project" value="InterPro"/>
</dbReference>
<dbReference type="InterPro" id="IPR013025">
    <property type="entry name" value="Ribosomal_uL23-like"/>
</dbReference>
<dbReference type="Pfam" id="PF00276">
    <property type="entry name" value="Ribosomal_L23"/>
    <property type="match status" value="1"/>
</dbReference>
<keyword evidence="4 6" id="KW-0689">Ribosomal protein</keyword>
<dbReference type="PANTHER" id="PTHR11620">
    <property type="entry name" value="60S RIBOSOMAL PROTEIN L23A"/>
    <property type="match status" value="1"/>
</dbReference>
<evidence type="ECO:0000256" key="5">
    <source>
        <dbReference type="ARBA" id="ARBA00023274"/>
    </source>
</evidence>
<evidence type="ECO:0000256" key="2">
    <source>
        <dbReference type="ARBA" id="ARBA00022730"/>
    </source>
</evidence>
<comment type="similarity">
    <text evidence="1 6">Belongs to the universal ribosomal protein uL23 family.</text>
</comment>
<feature type="domain" description="Large ribosomal subunit protein uL23 N-terminal" evidence="8">
    <location>
        <begin position="4"/>
        <end position="51"/>
    </location>
</feature>
<dbReference type="GO" id="GO:0019843">
    <property type="term" value="F:rRNA binding"/>
    <property type="evidence" value="ECO:0007669"/>
    <property type="project" value="UniProtKB-KW"/>
</dbReference>
<sequence>MVKATQAAAAAKKVQREQKKRVPQIHTHTHFFRPHTLKLARKPKYERTSVAKDNKMDVYAVIKKPVVTESAMKKIESENILTFFVDLRANKRQIRNAINKLYNVKCQNVNTVISALGFKKAFVRLSGENEAMDVANKIGIF</sequence>
<dbReference type="NCBIfam" id="NF011118">
    <property type="entry name" value="PRK14548.1"/>
    <property type="match status" value="1"/>
</dbReference>
<reference evidence="9 10" key="1">
    <citation type="submission" date="2016-05" db="EMBL/GenBank/DDBJ databases">
        <title>Nuclear genome of Blastocystis sp. subtype 1 NandII.</title>
        <authorList>
            <person name="Gentekaki E."/>
            <person name="Curtis B."/>
            <person name="Stairs C."/>
            <person name="Eme L."/>
            <person name="Herman E."/>
            <person name="Klimes V."/>
            <person name="Arias M.C."/>
            <person name="Elias M."/>
            <person name="Hilliou F."/>
            <person name="Klute M."/>
            <person name="Malik S.-B."/>
            <person name="Pightling A."/>
            <person name="Rachubinski R."/>
            <person name="Salas D."/>
            <person name="Schlacht A."/>
            <person name="Suga H."/>
            <person name="Archibald J."/>
            <person name="Ball S.G."/>
            <person name="Clark G."/>
            <person name="Dacks J."/>
            <person name="Van Der Giezen M."/>
            <person name="Tsaousis A."/>
            <person name="Roger A."/>
        </authorList>
    </citation>
    <scope>NUCLEOTIDE SEQUENCE [LARGE SCALE GENOMIC DNA]</scope>
    <source>
        <strain evidence="10">ATCC 50177 / NandII</strain>
    </source>
</reference>
<feature type="region of interest" description="Disordered" evidence="7">
    <location>
        <begin position="1"/>
        <end position="23"/>
    </location>
</feature>
<accession>A0A196S879</accession>
<dbReference type="InterPro" id="IPR012677">
    <property type="entry name" value="Nucleotide-bd_a/b_plait_sf"/>
</dbReference>
<dbReference type="EMBL" id="LXWW01000437">
    <property type="protein sequence ID" value="OAO13238.1"/>
    <property type="molecule type" value="Genomic_DNA"/>
</dbReference>
<keyword evidence="3" id="KW-0694">RNA-binding</keyword>
<evidence type="ECO:0000259" key="8">
    <source>
        <dbReference type="Pfam" id="PF03939"/>
    </source>
</evidence>
<dbReference type="InterPro" id="IPR005633">
    <property type="entry name" value="Ribosomal_uL23_N"/>
</dbReference>
<comment type="caution">
    <text evidence="9">The sequence shown here is derived from an EMBL/GenBank/DDBJ whole genome shotgun (WGS) entry which is preliminary data.</text>
</comment>
<dbReference type="Pfam" id="PF03939">
    <property type="entry name" value="Ribosomal_L23eN"/>
    <property type="match status" value="1"/>
</dbReference>
<dbReference type="GO" id="GO:1990904">
    <property type="term" value="C:ribonucleoprotein complex"/>
    <property type="evidence" value="ECO:0007669"/>
    <property type="project" value="UniProtKB-KW"/>
</dbReference>
<gene>
    <name evidence="9" type="ORF">AV274_5084</name>
</gene>